<dbReference type="PANTHER" id="PTHR30273">
    <property type="entry name" value="PERIPLASMIC SIGNAL SENSOR AND SIGMA FACTOR ACTIVATOR FECR-RELATED"/>
    <property type="match status" value="1"/>
</dbReference>
<dbReference type="RefSeq" id="WP_133583261.1">
    <property type="nucleotide sequence ID" value="NZ_SNYV01000011.1"/>
</dbReference>
<dbReference type="Gene3D" id="2.60.120.1440">
    <property type="match status" value="1"/>
</dbReference>
<dbReference type="Pfam" id="PF16344">
    <property type="entry name" value="FecR_C"/>
    <property type="match status" value="1"/>
</dbReference>
<evidence type="ECO:0000256" key="1">
    <source>
        <dbReference type="SAM" id="Phobius"/>
    </source>
</evidence>
<accession>A0A4V3DE36</accession>
<dbReference type="PIRSF" id="PIRSF018266">
    <property type="entry name" value="FecR"/>
    <property type="match status" value="1"/>
</dbReference>
<comment type="caution">
    <text evidence="4">The sequence shown here is derived from an EMBL/GenBank/DDBJ whole genome shotgun (WGS) entry which is preliminary data.</text>
</comment>
<dbReference type="OrthoDB" id="1097132at2"/>
<name>A0A4V3DE36_9SPHI</name>
<evidence type="ECO:0000259" key="3">
    <source>
        <dbReference type="Pfam" id="PF16344"/>
    </source>
</evidence>
<sequence>MEKKHSAQRIWESTEEEENLLSGEVSDRMWTGIDRRYRKYKRQRALKISSVLILISIMGLLLMKWNLHPTATESTLVYQTGLERDTVQLADGTQVYLEANSKLTVSADFGQEMRKVTFDGLAYFDVAKDKGKPFVIDAIDFSVQVLGTQFHLSSRPFEQKVTLIEGKVKVEKGEQPQYLLAGEVWEYSSNEGEQRYHMASSKQNFSFQEEEFGAVIAHLEKHYHTTIKYPQTFKSRKVSGAFNGDLKEILKIIGFPFDLTVHRINEHEIIMQ</sequence>
<proteinExistence type="predicted"/>
<dbReference type="Pfam" id="PF04773">
    <property type="entry name" value="FecR"/>
    <property type="match status" value="1"/>
</dbReference>
<feature type="transmembrane region" description="Helical" evidence="1">
    <location>
        <begin position="45"/>
        <end position="65"/>
    </location>
</feature>
<protein>
    <submittedName>
        <fullName evidence="4">FecR family protein</fullName>
    </submittedName>
</protein>
<dbReference type="InterPro" id="IPR006860">
    <property type="entry name" value="FecR"/>
</dbReference>
<gene>
    <name evidence="4" type="ORF">CLV99_0907</name>
</gene>
<dbReference type="InterPro" id="IPR012373">
    <property type="entry name" value="Ferrdict_sens_TM"/>
</dbReference>
<keyword evidence="5" id="KW-1185">Reference proteome</keyword>
<evidence type="ECO:0000313" key="4">
    <source>
        <dbReference type="EMBL" id="TDQ79469.1"/>
    </source>
</evidence>
<dbReference type="GO" id="GO:0016989">
    <property type="term" value="F:sigma factor antagonist activity"/>
    <property type="evidence" value="ECO:0007669"/>
    <property type="project" value="TreeGrafter"/>
</dbReference>
<keyword evidence="1" id="KW-0812">Transmembrane</keyword>
<dbReference type="Gene3D" id="3.55.50.30">
    <property type="match status" value="1"/>
</dbReference>
<keyword evidence="1" id="KW-0472">Membrane</keyword>
<evidence type="ECO:0000259" key="2">
    <source>
        <dbReference type="Pfam" id="PF04773"/>
    </source>
</evidence>
<dbReference type="Proteomes" id="UP000295292">
    <property type="component" value="Unassembled WGS sequence"/>
</dbReference>
<feature type="domain" description="FecR protein" evidence="2">
    <location>
        <begin position="79"/>
        <end position="169"/>
    </location>
</feature>
<evidence type="ECO:0000313" key="5">
    <source>
        <dbReference type="Proteomes" id="UP000295292"/>
    </source>
</evidence>
<dbReference type="AlphaFoldDB" id="A0A4V3DE36"/>
<keyword evidence="1" id="KW-1133">Transmembrane helix</keyword>
<organism evidence="4 5">
    <name type="scientific">Sphingobacterium yanglingense</name>
    <dbReference type="NCBI Taxonomy" id="1437280"/>
    <lineage>
        <taxon>Bacteria</taxon>
        <taxon>Pseudomonadati</taxon>
        <taxon>Bacteroidota</taxon>
        <taxon>Sphingobacteriia</taxon>
        <taxon>Sphingobacteriales</taxon>
        <taxon>Sphingobacteriaceae</taxon>
        <taxon>Sphingobacterium</taxon>
    </lineage>
</organism>
<dbReference type="InterPro" id="IPR032508">
    <property type="entry name" value="FecR_C"/>
</dbReference>
<dbReference type="PANTHER" id="PTHR30273:SF2">
    <property type="entry name" value="PROTEIN FECR"/>
    <property type="match status" value="1"/>
</dbReference>
<reference evidence="4 5" key="1">
    <citation type="submission" date="2019-03" db="EMBL/GenBank/DDBJ databases">
        <title>Genomic Encyclopedia of Archaeal and Bacterial Type Strains, Phase II (KMG-II): from individual species to whole genera.</title>
        <authorList>
            <person name="Goeker M."/>
        </authorList>
    </citation>
    <scope>NUCLEOTIDE SEQUENCE [LARGE SCALE GENOMIC DNA]</scope>
    <source>
        <strain evidence="4 5">DSM 28353</strain>
    </source>
</reference>
<dbReference type="EMBL" id="SNYV01000011">
    <property type="protein sequence ID" value="TDQ79469.1"/>
    <property type="molecule type" value="Genomic_DNA"/>
</dbReference>
<feature type="domain" description="Protein FecR C-terminal" evidence="3">
    <location>
        <begin position="205"/>
        <end position="270"/>
    </location>
</feature>